<evidence type="ECO:0000313" key="3">
    <source>
        <dbReference type="Proteomes" id="UP000004705"/>
    </source>
</evidence>
<keyword evidence="3" id="KW-1185">Reference proteome</keyword>
<dbReference type="AlphaFoldDB" id="H8G6F8"/>
<feature type="transmembrane region" description="Helical" evidence="1">
    <location>
        <begin position="239"/>
        <end position="262"/>
    </location>
</feature>
<feature type="transmembrane region" description="Helical" evidence="1">
    <location>
        <begin position="46"/>
        <end position="79"/>
    </location>
</feature>
<dbReference type="Proteomes" id="UP000004705">
    <property type="component" value="Chromosome"/>
</dbReference>
<dbReference type="PANTHER" id="PTHR35007:SF4">
    <property type="entry name" value="CONSERVED TRANSMEMBRANE PROTEIN-RELATED"/>
    <property type="match status" value="1"/>
</dbReference>
<keyword evidence="1" id="KW-0472">Membrane</keyword>
<reference evidence="2 3" key="1">
    <citation type="journal article" date="2012" name="Stand. Genomic Sci.">
        <title>Genome sequence of the soil bacterium Saccharomonospora azurea type strain (NA-128(T)).</title>
        <authorList>
            <person name="Klenk H.P."/>
            <person name="Held B."/>
            <person name="Lucas S."/>
            <person name="Lapidus A."/>
            <person name="Copeland A."/>
            <person name="Hammon N."/>
            <person name="Pitluck S."/>
            <person name="Goodwin L.A."/>
            <person name="Han C."/>
            <person name="Tapia R."/>
            <person name="Brambilla E.M."/>
            <person name="Potter G."/>
            <person name="Land M."/>
            <person name="Ivanova N."/>
            <person name="Rohde M."/>
            <person name="Goker M."/>
            <person name="Detter J.C."/>
            <person name="Kyrpides N.C."/>
            <person name="Woyke T."/>
        </authorList>
    </citation>
    <scope>NUCLEOTIDE SEQUENCE [LARGE SCALE GENOMIC DNA]</scope>
    <source>
        <strain evidence="2 3">NA-128</strain>
    </source>
</reference>
<dbReference type="OrthoDB" id="3712305at2"/>
<evidence type="ECO:0000256" key="1">
    <source>
        <dbReference type="SAM" id="Phobius"/>
    </source>
</evidence>
<name>H8G6F8_9PSEU</name>
<keyword evidence="1" id="KW-1133">Transmembrane helix</keyword>
<dbReference type="PANTHER" id="PTHR35007">
    <property type="entry name" value="INTEGRAL MEMBRANE PROTEIN-RELATED"/>
    <property type="match status" value="1"/>
</dbReference>
<protein>
    <submittedName>
        <fullName evidence="2">Flp pilus assembly protein TadB</fullName>
    </submittedName>
</protein>
<evidence type="ECO:0000313" key="2">
    <source>
        <dbReference type="EMBL" id="EHY89260.1"/>
    </source>
</evidence>
<feature type="transmembrane region" description="Helical" evidence="1">
    <location>
        <begin position="208"/>
        <end position="227"/>
    </location>
</feature>
<organism evidence="2 3">
    <name type="scientific">Saccharomonospora azurea NA-128</name>
    <dbReference type="NCBI Taxonomy" id="882081"/>
    <lineage>
        <taxon>Bacteria</taxon>
        <taxon>Bacillati</taxon>
        <taxon>Actinomycetota</taxon>
        <taxon>Actinomycetes</taxon>
        <taxon>Pseudonocardiales</taxon>
        <taxon>Pseudonocardiaceae</taxon>
        <taxon>Saccharomonospora</taxon>
    </lineage>
</organism>
<accession>H8G6F8</accession>
<keyword evidence="1" id="KW-0812">Transmembrane</keyword>
<proteinExistence type="predicted"/>
<dbReference type="EMBL" id="CM001466">
    <property type="protein sequence ID" value="EHY89260.1"/>
    <property type="molecule type" value="Genomic_DNA"/>
</dbReference>
<sequence length="272" mass="27446">MLIPALLSVAVALLSWPSRTGAQRLARLVPVPAASGVGRRWRARGVVAALTVSAGVVVGVAGVLVVVACGLLVAAVLLFRRDRRRARAAVEELDELASAFRGVVGELRVGTHPVAALEAVAGEASPGVAARLRALAASVRLPGSAARERGAEPSDGAVGHIERLVARAGAAWSLTARHGVPVADIVGALHRDVDTRARSARRLDARLAGARAGAAVLATLPVAGVALGEVMGAAPVHVLTGTAAGSMAFVVGAGLVLAGVAWTSRLTRQVLP</sequence>
<dbReference type="HOGENOM" id="CLU_065779_1_0_11"/>
<gene>
    <name evidence="2" type="ORF">SacazDRAFT_02353</name>
</gene>
<dbReference type="RefSeq" id="WP_005441727.1">
    <property type="nucleotide sequence ID" value="NZ_CM001466.1"/>
</dbReference>